<dbReference type="Proteomes" id="UP000335636">
    <property type="component" value="Unassembled WGS sequence"/>
</dbReference>
<gene>
    <name evidence="1" type="ORF">MONAX_5E017057</name>
</gene>
<evidence type="ECO:0000313" key="1">
    <source>
        <dbReference type="EMBL" id="VTJ90065.1"/>
    </source>
</evidence>
<accession>A0A5E4D7C5</accession>
<reference evidence="1" key="1">
    <citation type="submission" date="2019-04" db="EMBL/GenBank/DDBJ databases">
        <authorList>
            <person name="Alioto T."/>
            <person name="Alioto T."/>
        </authorList>
    </citation>
    <scope>NUCLEOTIDE SEQUENCE [LARGE SCALE GENOMIC DNA]</scope>
</reference>
<comment type="caution">
    <text evidence="1">The sequence shown here is derived from an EMBL/GenBank/DDBJ whole genome shotgun (WGS) entry which is preliminary data.</text>
</comment>
<organism evidence="1 2">
    <name type="scientific">Marmota monax</name>
    <name type="common">Woodchuck</name>
    <dbReference type="NCBI Taxonomy" id="9995"/>
    <lineage>
        <taxon>Eukaryota</taxon>
        <taxon>Metazoa</taxon>
        <taxon>Chordata</taxon>
        <taxon>Craniata</taxon>
        <taxon>Vertebrata</taxon>
        <taxon>Euteleostomi</taxon>
        <taxon>Mammalia</taxon>
        <taxon>Eutheria</taxon>
        <taxon>Euarchontoglires</taxon>
        <taxon>Glires</taxon>
        <taxon>Rodentia</taxon>
        <taxon>Sciuromorpha</taxon>
        <taxon>Sciuridae</taxon>
        <taxon>Xerinae</taxon>
        <taxon>Marmotini</taxon>
        <taxon>Marmota</taxon>
    </lineage>
</organism>
<proteinExistence type="predicted"/>
<keyword evidence="2" id="KW-1185">Reference proteome</keyword>
<dbReference type="AlphaFoldDB" id="A0A5E4D7C5"/>
<protein>
    <submittedName>
        <fullName evidence="1">Uncharacterized protein</fullName>
    </submittedName>
</protein>
<evidence type="ECO:0000313" key="2">
    <source>
        <dbReference type="Proteomes" id="UP000335636"/>
    </source>
</evidence>
<sequence>MWRWVPILNIIKYSEVLILLGFFNTSHFTFLVFEKNVLMTSVEDYAYFKISLSKGQRPCRRLECLEEGESRDWFPIAMTTAIKGSSQVMPVDNGIKHGDFQKNSLIWTPHCAFTIAMSGRPSLSLSLVMTELLQIGKTLRLSWNEIEIPVEWLWSRRAALRVMKSQRTRGSFRGLKESITYPGAVLGSCYGRCWER</sequence>
<name>A0A5E4D7C5_MARMO</name>
<dbReference type="EMBL" id="CABDUW010004082">
    <property type="protein sequence ID" value="VTJ90065.1"/>
    <property type="molecule type" value="Genomic_DNA"/>
</dbReference>